<sequence>MKSIYCSFFGHQYEVSKKITYHVKEYKCTHCSTQMTTNGKGGISPLTPKFKEINSVLERIHNKRMSRLGLKKEKTFHVKNEKNLINFTPHFS</sequence>
<reference evidence="1 2" key="1">
    <citation type="submission" date="2023-01" db="EMBL/GenBank/DDBJ databases">
        <title>Psychroserpens ponticola sp. nov., isolated from seawater.</title>
        <authorList>
            <person name="Kristyanto S."/>
            <person name="Jung J."/>
            <person name="Kim J.M."/>
            <person name="Jeon C.O."/>
        </authorList>
    </citation>
    <scope>NUCLEOTIDE SEQUENCE [LARGE SCALE GENOMIC DNA]</scope>
    <source>
        <strain evidence="1 2">MSW6</strain>
    </source>
</reference>
<name>A0ABY7RYU7_9FLAO</name>
<protein>
    <recommendedName>
        <fullName evidence="3">IS1 family transposase</fullName>
    </recommendedName>
</protein>
<dbReference type="EMBL" id="CP116221">
    <property type="protein sequence ID" value="WCO01836.1"/>
    <property type="molecule type" value="Genomic_DNA"/>
</dbReference>
<gene>
    <name evidence="1" type="ORF">MUN68_017465</name>
</gene>
<organism evidence="1 2">
    <name type="scientific">Psychroserpens ponticola</name>
    <dbReference type="NCBI Taxonomy" id="2932268"/>
    <lineage>
        <taxon>Bacteria</taxon>
        <taxon>Pseudomonadati</taxon>
        <taxon>Bacteroidota</taxon>
        <taxon>Flavobacteriia</taxon>
        <taxon>Flavobacteriales</taxon>
        <taxon>Flavobacteriaceae</taxon>
        <taxon>Psychroserpens</taxon>
    </lineage>
</organism>
<evidence type="ECO:0000313" key="1">
    <source>
        <dbReference type="EMBL" id="WCO01836.1"/>
    </source>
</evidence>
<keyword evidence="2" id="KW-1185">Reference proteome</keyword>
<dbReference type="RefSeq" id="WP_249997009.1">
    <property type="nucleotide sequence ID" value="NZ_CP116221.1"/>
</dbReference>
<evidence type="ECO:0000313" key="2">
    <source>
        <dbReference type="Proteomes" id="UP001202717"/>
    </source>
</evidence>
<evidence type="ECO:0008006" key="3">
    <source>
        <dbReference type="Google" id="ProtNLM"/>
    </source>
</evidence>
<accession>A0ABY7RYU7</accession>
<dbReference type="Proteomes" id="UP001202717">
    <property type="component" value="Chromosome"/>
</dbReference>
<proteinExistence type="predicted"/>